<feature type="transmembrane region" description="Helical" evidence="1">
    <location>
        <begin position="71"/>
        <end position="89"/>
    </location>
</feature>
<evidence type="ECO:0000313" key="3">
    <source>
        <dbReference type="Proteomes" id="UP001601059"/>
    </source>
</evidence>
<evidence type="ECO:0000313" key="2">
    <source>
        <dbReference type="EMBL" id="MFE8703874.1"/>
    </source>
</evidence>
<dbReference type="RefSeq" id="WP_389364769.1">
    <property type="nucleotide sequence ID" value="NZ_JBIACK010000020.1"/>
</dbReference>
<keyword evidence="1" id="KW-1133">Transmembrane helix</keyword>
<feature type="transmembrane region" description="Helical" evidence="1">
    <location>
        <begin position="168"/>
        <end position="190"/>
    </location>
</feature>
<keyword evidence="3" id="KW-1185">Reference proteome</keyword>
<dbReference type="EMBL" id="JBIACK010000020">
    <property type="protein sequence ID" value="MFE8703874.1"/>
    <property type="molecule type" value="Genomic_DNA"/>
</dbReference>
<feature type="transmembrane region" description="Helical" evidence="1">
    <location>
        <begin position="38"/>
        <end position="59"/>
    </location>
</feature>
<feature type="transmembrane region" description="Helical" evidence="1">
    <location>
        <begin position="135"/>
        <end position="153"/>
    </location>
</feature>
<proteinExistence type="predicted"/>
<evidence type="ECO:0000256" key="1">
    <source>
        <dbReference type="SAM" id="Phobius"/>
    </source>
</evidence>
<keyword evidence="1" id="KW-0812">Transmembrane</keyword>
<accession>A0ABW6KHY6</accession>
<reference evidence="2 3" key="1">
    <citation type="submission" date="2024-08" db="EMBL/GenBank/DDBJ databases">
        <title>Two novel Cytobacillus novel species.</title>
        <authorList>
            <person name="Liu G."/>
        </authorList>
    </citation>
    <scope>NUCLEOTIDE SEQUENCE [LARGE SCALE GENOMIC DNA]</scope>
    <source>
        <strain evidence="2 3">FJAT-54145</strain>
    </source>
</reference>
<gene>
    <name evidence="2" type="ORF">ACFYKX_25205</name>
</gene>
<organism evidence="2 3">
    <name type="scientific">Cytobacillus spartinae</name>
    <dbReference type="NCBI Taxonomy" id="3299023"/>
    <lineage>
        <taxon>Bacteria</taxon>
        <taxon>Bacillati</taxon>
        <taxon>Bacillota</taxon>
        <taxon>Bacilli</taxon>
        <taxon>Bacillales</taxon>
        <taxon>Bacillaceae</taxon>
        <taxon>Cytobacillus</taxon>
    </lineage>
</organism>
<feature type="transmembrane region" description="Helical" evidence="1">
    <location>
        <begin position="95"/>
        <end position="114"/>
    </location>
</feature>
<dbReference type="Proteomes" id="UP001601059">
    <property type="component" value="Unassembled WGS sequence"/>
</dbReference>
<sequence length="198" mass="22407">MDRVERNVKNFFDGNGMYLLGSNLLMGTLASLVPTGSWSVFTLYMLITLFQLGLSWIWWKSDMTLIRFNSLTAFLLCITMGLFFVVPLLRLTIGVLSFWLILAIYVCITFYALVRKELIFQAFHKPGKSKIAKGTVIILFLLIILGGFTYANGQEMVIMANLDDNQGAFFISTFLYVLGLLITFVSTALLKKPQEIKN</sequence>
<keyword evidence="1" id="KW-0472">Membrane</keyword>
<comment type="caution">
    <text evidence="2">The sequence shown here is derived from an EMBL/GenBank/DDBJ whole genome shotgun (WGS) entry which is preliminary data.</text>
</comment>
<protein>
    <submittedName>
        <fullName evidence="2">Uncharacterized protein</fullName>
    </submittedName>
</protein>
<feature type="transmembrane region" description="Helical" evidence="1">
    <location>
        <begin position="12"/>
        <end position="32"/>
    </location>
</feature>
<name>A0ABW6KHY6_9BACI</name>